<evidence type="ECO:0000313" key="2">
    <source>
        <dbReference type="Proteomes" id="UP001060085"/>
    </source>
</evidence>
<protein>
    <submittedName>
        <fullName evidence="1">Uncharacterized protein</fullName>
    </submittedName>
</protein>
<accession>A0ACC0C7J1</accession>
<organism evidence="1 2">
    <name type="scientific">Catharanthus roseus</name>
    <name type="common">Madagascar periwinkle</name>
    <name type="synonym">Vinca rosea</name>
    <dbReference type="NCBI Taxonomy" id="4058"/>
    <lineage>
        <taxon>Eukaryota</taxon>
        <taxon>Viridiplantae</taxon>
        <taxon>Streptophyta</taxon>
        <taxon>Embryophyta</taxon>
        <taxon>Tracheophyta</taxon>
        <taxon>Spermatophyta</taxon>
        <taxon>Magnoliopsida</taxon>
        <taxon>eudicotyledons</taxon>
        <taxon>Gunneridae</taxon>
        <taxon>Pentapetalae</taxon>
        <taxon>asterids</taxon>
        <taxon>lamiids</taxon>
        <taxon>Gentianales</taxon>
        <taxon>Apocynaceae</taxon>
        <taxon>Rauvolfioideae</taxon>
        <taxon>Vinceae</taxon>
        <taxon>Catharanthinae</taxon>
        <taxon>Catharanthus</taxon>
    </lineage>
</organism>
<proteinExistence type="predicted"/>
<evidence type="ECO:0000313" key="1">
    <source>
        <dbReference type="EMBL" id="KAI5680914.1"/>
    </source>
</evidence>
<name>A0ACC0C7J1_CATRO</name>
<dbReference type="Proteomes" id="UP001060085">
    <property type="component" value="Linkage Group LG01"/>
</dbReference>
<reference evidence="2" key="1">
    <citation type="journal article" date="2023" name="Nat. Plants">
        <title>Single-cell RNA sequencing provides a high-resolution roadmap for understanding the multicellular compartmentation of specialized metabolism.</title>
        <authorList>
            <person name="Sun S."/>
            <person name="Shen X."/>
            <person name="Li Y."/>
            <person name="Li Y."/>
            <person name="Wang S."/>
            <person name="Li R."/>
            <person name="Zhang H."/>
            <person name="Shen G."/>
            <person name="Guo B."/>
            <person name="Wei J."/>
            <person name="Xu J."/>
            <person name="St-Pierre B."/>
            <person name="Chen S."/>
            <person name="Sun C."/>
        </authorList>
    </citation>
    <scope>NUCLEOTIDE SEQUENCE [LARGE SCALE GENOMIC DNA]</scope>
</reference>
<gene>
    <name evidence="1" type="ORF">M9H77_02141</name>
</gene>
<keyword evidence="2" id="KW-1185">Reference proteome</keyword>
<comment type="caution">
    <text evidence="1">The sequence shown here is derived from an EMBL/GenBank/DDBJ whole genome shotgun (WGS) entry which is preliminary data.</text>
</comment>
<sequence length="136" mass="15620">MLSIACLSLASFARVAIAKSTASLKAFLTSLIFSKSSVTWGCPSSKKILECLRCTSFLHLRILPLFLRLLVLGVLEHRRFFPLTHLPHRYHHSISARLLIWKFMICKIVDILRSFYTLILEKKKSSINILLYDVTK</sequence>
<dbReference type="EMBL" id="CM044701">
    <property type="protein sequence ID" value="KAI5680914.1"/>
    <property type="molecule type" value="Genomic_DNA"/>
</dbReference>